<keyword evidence="2" id="KW-0812">Transmembrane</keyword>
<accession>A0A498J1X9</accession>
<name>A0A498J1X9_MALDO</name>
<keyword evidence="4" id="KW-1185">Reference proteome</keyword>
<keyword evidence="1" id="KW-0175">Coiled coil</keyword>
<proteinExistence type="predicted"/>
<organism evidence="3 4">
    <name type="scientific">Malus domestica</name>
    <name type="common">Apple</name>
    <name type="synonym">Pyrus malus</name>
    <dbReference type="NCBI Taxonomy" id="3750"/>
    <lineage>
        <taxon>Eukaryota</taxon>
        <taxon>Viridiplantae</taxon>
        <taxon>Streptophyta</taxon>
        <taxon>Embryophyta</taxon>
        <taxon>Tracheophyta</taxon>
        <taxon>Spermatophyta</taxon>
        <taxon>Magnoliopsida</taxon>
        <taxon>eudicotyledons</taxon>
        <taxon>Gunneridae</taxon>
        <taxon>Pentapetalae</taxon>
        <taxon>rosids</taxon>
        <taxon>fabids</taxon>
        <taxon>Rosales</taxon>
        <taxon>Rosaceae</taxon>
        <taxon>Amygdaloideae</taxon>
        <taxon>Maleae</taxon>
        <taxon>Malus</taxon>
    </lineage>
</organism>
<reference evidence="3 4" key="1">
    <citation type="submission" date="2018-10" db="EMBL/GenBank/DDBJ databases">
        <title>A high-quality apple genome assembly.</title>
        <authorList>
            <person name="Hu J."/>
        </authorList>
    </citation>
    <scope>NUCLEOTIDE SEQUENCE [LARGE SCALE GENOMIC DNA]</scope>
    <source>
        <strain evidence="4">cv. HFTH1</strain>
        <tissue evidence="3">Young leaf</tissue>
    </source>
</reference>
<gene>
    <name evidence="3" type="ORF">DVH24_000176</name>
</gene>
<protein>
    <submittedName>
        <fullName evidence="3">Uncharacterized protein</fullName>
    </submittedName>
</protein>
<evidence type="ECO:0000256" key="2">
    <source>
        <dbReference type="SAM" id="Phobius"/>
    </source>
</evidence>
<evidence type="ECO:0000313" key="3">
    <source>
        <dbReference type="EMBL" id="RXH88577.1"/>
    </source>
</evidence>
<keyword evidence="2" id="KW-1133">Transmembrane helix</keyword>
<feature type="non-terminal residue" evidence="3">
    <location>
        <position position="1"/>
    </location>
</feature>
<dbReference type="Proteomes" id="UP000290289">
    <property type="component" value="Chromosome 9"/>
</dbReference>
<dbReference type="AlphaFoldDB" id="A0A498J1X9"/>
<sequence>ESELKTPVRSKNTEVRTPNPVLSLLNGIGIFSYGVLGALYVLTWSEKKVTDAIVESSWLFLAEKDLELRDLKVTYNQRMDELTNALSDSQMLKDELLKNQKELELKNSPLDELNATEEYNNLKTSSCRKADLDAKLLGEREEKFQQLKEKLELALSDTSRNKELIADLTRENENLKELLDRELKIETNLKHEL</sequence>
<evidence type="ECO:0000313" key="4">
    <source>
        <dbReference type="Proteomes" id="UP000290289"/>
    </source>
</evidence>
<dbReference type="EMBL" id="RDQH01000335">
    <property type="protein sequence ID" value="RXH88577.1"/>
    <property type="molecule type" value="Genomic_DNA"/>
</dbReference>
<feature type="transmembrane region" description="Helical" evidence="2">
    <location>
        <begin position="20"/>
        <end position="42"/>
    </location>
</feature>
<feature type="coiled-coil region" evidence="1">
    <location>
        <begin position="137"/>
        <end position="185"/>
    </location>
</feature>
<comment type="caution">
    <text evidence="3">The sequence shown here is derived from an EMBL/GenBank/DDBJ whole genome shotgun (WGS) entry which is preliminary data.</text>
</comment>
<evidence type="ECO:0000256" key="1">
    <source>
        <dbReference type="SAM" id="Coils"/>
    </source>
</evidence>
<keyword evidence="2" id="KW-0472">Membrane</keyword>